<dbReference type="Proteomes" id="UP000023152">
    <property type="component" value="Unassembled WGS sequence"/>
</dbReference>
<feature type="transmembrane region" description="Helical" evidence="1">
    <location>
        <begin position="156"/>
        <end position="179"/>
    </location>
</feature>
<feature type="transmembrane region" description="Helical" evidence="1">
    <location>
        <begin position="191"/>
        <end position="211"/>
    </location>
</feature>
<name>X6LYP8_RETFI</name>
<protein>
    <submittedName>
        <fullName evidence="2">Uncharacterized protein</fullName>
    </submittedName>
</protein>
<evidence type="ECO:0000313" key="2">
    <source>
        <dbReference type="EMBL" id="ETO06466.1"/>
    </source>
</evidence>
<keyword evidence="1" id="KW-0812">Transmembrane</keyword>
<reference evidence="2 3" key="1">
    <citation type="journal article" date="2013" name="Curr. Biol.">
        <title>The Genome of the Foraminiferan Reticulomyxa filosa.</title>
        <authorList>
            <person name="Glockner G."/>
            <person name="Hulsmann N."/>
            <person name="Schleicher M."/>
            <person name="Noegel A.A."/>
            <person name="Eichinger L."/>
            <person name="Gallinger C."/>
            <person name="Pawlowski J."/>
            <person name="Sierra R."/>
            <person name="Euteneuer U."/>
            <person name="Pillet L."/>
            <person name="Moustafa A."/>
            <person name="Platzer M."/>
            <person name="Groth M."/>
            <person name="Szafranski K."/>
            <person name="Schliwa M."/>
        </authorList>
    </citation>
    <scope>NUCLEOTIDE SEQUENCE [LARGE SCALE GENOMIC DNA]</scope>
</reference>
<dbReference type="AlphaFoldDB" id="X6LYP8"/>
<evidence type="ECO:0000313" key="3">
    <source>
        <dbReference type="Proteomes" id="UP000023152"/>
    </source>
</evidence>
<feature type="non-terminal residue" evidence="2">
    <location>
        <position position="235"/>
    </location>
</feature>
<keyword evidence="1" id="KW-0472">Membrane</keyword>
<comment type="caution">
    <text evidence="2">The sequence shown here is derived from an EMBL/GenBank/DDBJ whole genome shotgun (WGS) entry which is preliminary data.</text>
</comment>
<gene>
    <name evidence="2" type="ORF">RFI_30929</name>
</gene>
<evidence type="ECO:0000256" key="1">
    <source>
        <dbReference type="SAM" id="Phobius"/>
    </source>
</evidence>
<dbReference type="EMBL" id="ASPP01027114">
    <property type="protein sequence ID" value="ETO06466.1"/>
    <property type="molecule type" value="Genomic_DNA"/>
</dbReference>
<keyword evidence="3" id="KW-1185">Reference proteome</keyword>
<proteinExistence type="predicted"/>
<organism evidence="2 3">
    <name type="scientific">Reticulomyxa filosa</name>
    <dbReference type="NCBI Taxonomy" id="46433"/>
    <lineage>
        <taxon>Eukaryota</taxon>
        <taxon>Sar</taxon>
        <taxon>Rhizaria</taxon>
        <taxon>Retaria</taxon>
        <taxon>Foraminifera</taxon>
        <taxon>Monothalamids</taxon>
        <taxon>Reticulomyxidae</taxon>
        <taxon>Reticulomyxa</taxon>
    </lineage>
</organism>
<sequence>MLGLFTDIGTKIRQYAKLNNLRLVEQMETLLKVHYPTKMSYYFFNNALIFGQKLHDSSVVHIFVYFEKLEEEKEKPDTKIVFLFDECNLFVVTLMLPEEDTHPLLADYLRNQDPKRHTRGNHGEQGFSGTNDATSTTDASSAIAWTSCDEFRRCSCAILSFVLMALFVGTALVVFWFLWAWFVLWLDLPGILTPIVWLCGFAAPLCVFRLFTLCPHCTRGCCSKTLQPPSYYNLF</sequence>
<accession>X6LYP8</accession>
<keyword evidence="1" id="KW-1133">Transmembrane helix</keyword>